<feature type="transmembrane region" description="Helical" evidence="1">
    <location>
        <begin position="95"/>
        <end position="119"/>
    </location>
</feature>
<feature type="transmembrane region" description="Helical" evidence="1">
    <location>
        <begin position="20"/>
        <end position="39"/>
    </location>
</feature>
<feature type="transmembrane region" description="Helical" evidence="1">
    <location>
        <begin position="303"/>
        <end position="324"/>
    </location>
</feature>
<dbReference type="AlphaFoldDB" id="A0A6H2BVE0"/>
<proteinExistence type="predicted"/>
<dbReference type="Pfam" id="PF01757">
    <property type="entry name" value="Acyl_transf_3"/>
    <property type="match status" value="1"/>
</dbReference>
<dbReference type="InterPro" id="IPR050879">
    <property type="entry name" value="Acyltransferase_3"/>
</dbReference>
<evidence type="ECO:0000313" key="3">
    <source>
        <dbReference type="EMBL" id="QJB42936.1"/>
    </source>
</evidence>
<dbReference type="GO" id="GO:0000271">
    <property type="term" value="P:polysaccharide biosynthetic process"/>
    <property type="evidence" value="ECO:0007669"/>
    <property type="project" value="TreeGrafter"/>
</dbReference>
<feature type="transmembrane region" description="Helical" evidence="1">
    <location>
        <begin position="51"/>
        <end position="75"/>
    </location>
</feature>
<dbReference type="Proteomes" id="UP000502433">
    <property type="component" value="Chromosome"/>
</dbReference>
<keyword evidence="3" id="KW-0012">Acyltransferase</keyword>
<organism evidence="3 4">
    <name type="scientific">Dolichospermum flos-aquae CCAP 1403/13F</name>
    <dbReference type="NCBI Taxonomy" id="315271"/>
    <lineage>
        <taxon>Bacteria</taxon>
        <taxon>Bacillati</taxon>
        <taxon>Cyanobacteriota</taxon>
        <taxon>Cyanophyceae</taxon>
        <taxon>Nostocales</taxon>
        <taxon>Aphanizomenonaceae</taxon>
        <taxon>Dolichospermum</taxon>
    </lineage>
</organism>
<reference evidence="3 4" key="2">
    <citation type="submission" date="2020-04" db="EMBL/GenBank/DDBJ databases">
        <authorList>
            <person name="Fomenkov A."/>
            <person name="Anton B.P."/>
            <person name="Roberts R.J."/>
        </authorList>
    </citation>
    <scope>NUCLEOTIDE SEQUENCE [LARGE SCALE GENOMIC DNA]</scope>
    <source>
        <strain evidence="3 4">CCAP 1403/13f</strain>
    </source>
</reference>
<feature type="domain" description="Acyltransferase 3" evidence="2">
    <location>
        <begin position="20"/>
        <end position="347"/>
    </location>
</feature>
<reference evidence="3 4" key="1">
    <citation type="submission" date="2020-04" db="EMBL/GenBank/DDBJ databases">
        <title>Genome-Wide Identification of 5-Methylcytosine Sites in Bacterial Genomes By High-Throughput Sequencing of MspJI Restriction Fragments.</title>
        <authorList>
            <person name="Wu V."/>
        </authorList>
    </citation>
    <scope>NUCLEOTIDE SEQUENCE [LARGE SCALE GENOMIC DNA]</scope>
    <source>
        <strain evidence="3 4">CCAP 1403/13f</strain>
    </source>
</reference>
<dbReference type="EMBL" id="CP051206">
    <property type="protein sequence ID" value="QJB42936.1"/>
    <property type="molecule type" value="Genomic_DNA"/>
</dbReference>
<evidence type="ECO:0000259" key="2">
    <source>
        <dbReference type="Pfam" id="PF01757"/>
    </source>
</evidence>
<feature type="transmembrane region" description="Helical" evidence="1">
    <location>
        <begin position="271"/>
        <end position="291"/>
    </location>
</feature>
<accession>A0A6H2BVE0</accession>
<dbReference type="PANTHER" id="PTHR23028">
    <property type="entry name" value="ACETYLTRANSFERASE"/>
    <property type="match status" value="1"/>
</dbReference>
<feature type="transmembrane region" description="Helical" evidence="1">
    <location>
        <begin position="173"/>
        <end position="191"/>
    </location>
</feature>
<feature type="transmembrane region" description="Helical" evidence="1">
    <location>
        <begin position="198"/>
        <end position="221"/>
    </location>
</feature>
<dbReference type="KEGG" id="dfs:HGD76_00435"/>
<feature type="transmembrane region" description="Helical" evidence="1">
    <location>
        <begin position="331"/>
        <end position="352"/>
    </location>
</feature>
<protein>
    <submittedName>
        <fullName evidence="3">Acyltransferase</fullName>
    </submittedName>
</protein>
<dbReference type="GO" id="GO:0016747">
    <property type="term" value="F:acyltransferase activity, transferring groups other than amino-acyl groups"/>
    <property type="evidence" value="ECO:0007669"/>
    <property type="project" value="InterPro"/>
</dbReference>
<dbReference type="InterPro" id="IPR002656">
    <property type="entry name" value="Acyl_transf_3_dom"/>
</dbReference>
<keyword evidence="1" id="KW-0472">Membrane</keyword>
<keyword evidence="1" id="KW-0812">Transmembrane</keyword>
<feature type="transmembrane region" description="Helical" evidence="1">
    <location>
        <begin position="140"/>
        <end position="161"/>
    </location>
</feature>
<feature type="transmembrane region" description="Helical" evidence="1">
    <location>
        <begin position="241"/>
        <end position="259"/>
    </location>
</feature>
<name>A0A6H2BVE0_DOLFA</name>
<dbReference type="GO" id="GO:0016020">
    <property type="term" value="C:membrane"/>
    <property type="evidence" value="ECO:0007669"/>
    <property type="project" value="TreeGrafter"/>
</dbReference>
<evidence type="ECO:0000256" key="1">
    <source>
        <dbReference type="SAM" id="Phobius"/>
    </source>
</evidence>
<sequence length="373" mass="43697">MIAEHSNSVLPWLVHDGLESVEIFFMISGFYMAMILPKYSNVMEFYFNRFLRIFIPYFLICGMILTLSLIFGIVWGEWLELEPFINFSVAKNSLYATFLMIFATFSNLTIFFQDLVFILSYDLPSALNFSIDLSEGQYPFYKYLLDPPAWSISVELIFYFFAPVIVKFTNKKLLLILLSSLTIRIFFYEMIGVKYNGWIHRFFVCAIALFVMGILSFRLYSNWLINLTKKLPINLQISNKYYIFYCGFILLFFFLTKFATQQLGSIIKMNYAYLISYLIWMAIIPILFQLTANNKLDRYIGNLSYPIYLIHTIVIKISQIIIPYCSISESWLGKISALITILASVVIIHFFVNPLEKQRYVLAKTLSNNEWSK</sequence>
<keyword evidence="1" id="KW-1133">Transmembrane helix</keyword>
<keyword evidence="3" id="KW-0808">Transferase</keyword>
<dbReference type="PANTHER" id="PTHR23028:SF53">
    <property type="entry name" value="ACYL_TRANSF_3 DOMAIN-CONTAINING PROTEIN"/>
    <property type="match status" value="1"/>
</dbReference>
<gene>
    <name evidence="3" type="ORF">HGD76_00435</name>
</gene>
<evidence type="ECO:0000313" key="4">
    <source>
        <dbReference type="Proteomes" id="UP000502433"/>
    </source>
</evidence>